<proteinExistence type="predicted"/>
<feature type="region of interest" description="Disordered" evidence="1">
    <location>
        <begin position="1"/>
        <end position="34"/>
    </location>
</feature>
<name>A0AAE0HYY8_9PEZI</name>
<dbReference type="AlphaFoldDB" id="A0AAE0HYY8"/>
<accession>A0AAE0HYY8</accession>
<dbReference type="Proteomes" id="UP001283341">
    <property type="component" value="Unassembled WGS sequence"/>
</dbReference>
<evidence type="ECO:0000313" key="3">
    <source>
        <dbReference type="Proteomes" id="UP001283341"/>
    </source>
</evidence>
<organism evidence="2 3">
    <name type="scientific">Apodospora peruviana</name>
    <dbReference type="NCBI Taxonomy" id="516989"/>
    <lineage>
        <taxon>Eukaryota</taxon>
        <taxon>Fungi</taxon>
        <taxon>Dikarya</taxon>
        <taxon>Ascomycota</taxon>
        <taxon>Pezizomycotina</taxon>
        <taxon>Sordariomycetes</taxon>
        <taxon>Sordariomycetidae</taxon>
        <taxon>Sordariales</taxon>
        <taxon>Lasiosphaeriaceae</taxon>
        <taxon>Apodospora</taxon>
    </lineage>
</organism>
<gene>
    <name evidence="2" type="ORF">B0H66DRAFT_337560</name>
</gene>
<keyword evidence="3" id="KW-1185">Reference proteome</keyword>
<evidence type="ECO:0000313" key="2">
    <source>
        <dbReference type="EMBL" id="KAK3315239.1"/>
    </source>
</evidence>
<reference evidence="2" key="1">
    <citation type="journal article" date="2023" name="Mol. Phylogenet. Evol.">
        <title>Genome-scale phylogeny and comparative genomics of the fungal order Sordariales.</title>
        <authorList>
            <person name="Hensen N."/>
            <person name="Bonometti L."/>
            <person name="Westerberg I."/>
            <person name="Brannstrom I.O."/>
            <person name="Guillou S."/>
            <person name="Cros-Aarteil S."/>
            <person name="Calhoun S."/>
            <person name="Haridas S."/>
            <person name="Kuo A."/>
            <person name="Mondo S."/>
            <person name="Pangilinan J."/>
            <person name="Riley R."/>
            <person name="LaButti K."/>
            <person name="Andreopoulos B."/>
            <person name="Lipzen A."/>
            <person name="Chen C."/>
            <person name="Yan M."/>
            <person name="Daum C."/>
            <person name="Ng V."/>
            <person name="Clum A."/>
            <person name="Steindorff A."/>
            <person name="Ohm R.A."/>
            <person name="Martin F."/>
            <person name="Silar P."/>
            <person name="Natvig D.O."/>
            <person name="Lalanne C."/>
            <person name="Gautier V."/>
            <person name="Ament-Velasquez S.L."/>
            <person name="Kruys A."/>
            <person name="Hutchinson M.I."/>
            <person name="Powell A.J."/>
            <person name="Barry K."/>
            <person name="Miller A.N."/>
            <person name="Grigoriev I.V."/>
            <person name="Debuchy R."/>
            <person name="Gladieux P."/>
            <person name="Hiltunen Thoren M."/>
            <person name="Johannesson H."/>
        </authorList>
    </citation>
    <scope>NUCLEOTIDE SEQUENCE</scope>
    <source>
        <strain evidence="2">CBS 118394</strain>
    </source>
</reference>
<protein>
    <submittedName>
        <fullName evidence="2">Uncharacterized protein</fullName>
    </submittedName>
</protein>
<evidence type="ECO:0000256" key="1">
    <source>
        <dbReference type="SAM" id="MobiDB-lite"/>
    </source>
</evidence>
<sequence length="124" mass="12798">MLTKKNQKNANSSQAFSVPHEGHPHPTSTPTTLMADSCTTRPTQTYYSTSGCAIDCPATINCTADEGLIIPCGCTSVAVRPVTTTICASRTPCLQCTTGWGLVVRSETDCPTASAPAATATSAS</sequence>
<comment type="caution">
    <text evidence="2">The sequence shown here is derived from an EMBL/GenBank/DDBJ whole genome shotgun (WGS) entry which is preliminary data.</text>
</comment>
<dbReference type="EMBL" id="JAUEDM010000006">
    <property type="protein sequence ID" value="KAK3315239.1"/>
    <property type="molecule type" value="Genomic_DNA"/>
</dbReference>
<reference evidence="2" key="2">
    <citation type="submission" date="2023-06" db="EMBL/GenBank/DDBJ databases">
        <authorList>
            <consortium name="Lawrence Berkeley National Laboratory"/>
            <person name="Haridas S."/>
            <person name="Hensen N."/>
            <person name="Bonometti L."/>
            <person name="Westerberg I."/>
            <person name="Brannstrom I.O."/>
            <person name="Guillou S."/>
            <person name="Cros-Aarteil S."/>
            <person name="Calhoun S."/>
            <person name="Kuo A."/>
            <person name="Mondo S."/>
            <person name="Pangilinan J."/>
            <person name="Riley R."/>
            <person name="Labutti K."/>
            <person name="Andreopoulos B."/>
            <person name="Lipzen A."/>
            <person name="Chen C."/>
            <person name="Yanf M."/>
            <person name="Daum C."/>
            <person name="Ng V."/>
            <person name="Clum A."/>
            <person name="Steindorff A."/>
            <person name="Ohm R."/>
            <person name="Martin F."/>
            <person name="Silar P."/>
            <person name="Natvig D."/>
            <person name="Lalanne C."/>
            <person name="Gautier V."/>
            <person name="Ament-Velasquez S.L."/>
            <person name="Kruys A."/>
            <person name="Hutchinson M.I."/>
            <person name="Powell A.J."/>
            <person name="Barry K."/>
            <person name="Miller A.N."/>
            <person name="Grigoriev I.V."/>
            <person name="Debuchy R."/>
            <person name="Gladieux P."/>
            <person name="Thoren M.H."/>
            <person name="Johannesson H."/>
        </authorList>
    </citation>
    <scope>NUCLEOTIDE SEQUENCE</scope>
    <source>
        <strain evidence="2">CBS 118394</strain>
    </source>
</reference>